<evidence type="ECO:0000313" key="2">
    <source>
        <dbReference type="EMBL" id="SFV31339.1"/>
    </source>
</evidence>
<gene>
    <name evidence="2" type="ORF">SAMN05216456_1309</name>
</gene>
<feature type="compositionally biased region" description="Low complexity" evidence="1">
    <location>
        <begin position="713"/>
        <end position="727"/>
    </location>
</feature>
<accession>A0A1I7N9K0</accession>
<feature type="compositionally biased region" description="Polar residues" evidence="1">
    <location>
        <begin position="464"/>
        <end position="475"/>
    </location>
</feature>
<feature type="compositionally biased region" description="Polar residues" evidence="1">
    <location>
        <begin position="593"/>
        <end position="618"/>
    </location>
</feature>
<proteinExistence type="predicted"/>
<reference evidence="2 3" key="1">
    <citation type="submission" date="2016-10" db="EMBL/GenBank/DDBJ databases">
        <authorList>
            <person name="de Groot N.N."/>
        </authorList>
    </citation>
    <scope>NUCLEOTIDE SEQUENCE [LARGE SCALE GENOMIC DNA]</scope>
    <source>
        <strain evidence="2 3">IPL20</strain>
    </source>
</reference>
<evidence type="ECO:0000256" key="1">
    <source>
        <dbReference type="SAM" id="MobiDB-lite"/>
    </source>
</evidence>
<feature type="compositionally biased region" description="Low complexity" evidence="1">
    <location>
        <begin position="234"/>
        <end position="263"/>
    </location>
</feature>
<feature type="compositionally biased region" description="Polar residues" evidence="1">
    <location>
        <begin position="542"/>
        <end position="567"/>
    </location>
</feature>
<feature type="region of interest" description="Disordered" evidence="1">
    <location>
        <begin position="709"/>
        <end position="740"/>
    </location>
</feature>
<feature type="compositionally biased region" description="Polar residues" evidence="1">
    <location>
        <begin position="808"/>
        <end position="817"/>
    </location>
</feature>
<sequence length="840" mass="88602">MQIVEIVDVGGGWNKVRLADGNVYTLDGSYAWRSNNPGNIEWGEYARSMGAIGPGAVPPGRQRGFAIFPTLEAGQRAREVLQFESSSYLNADNAGRWGHSYPKGSIGAAIYRYAPPDENDTEGYIRAVTQASGTSGHTLLKDLSPDQRAAFLAAQQRHEGWRQGDVYNEAGIRLPPSEIPNIVASELDTSPSIGRRVQQMLDSLPPIPRDRIEGTAARTQATFNAPRPIAKPGSIAAQQAARDAPPVPAPVSDAAIARSRAADFSGQKRSLPIIGRTGESSPRDPVGAMPSAAELRAFNRQPSTAPNVPSGGLVGQDRAGPPKPPATQTTRPASFAADDRAGPVTRSTPTVQPAADLALTQERPGLTPRLSDSGRVMSNMPGSSSFVGAEAGPRAVTPKSSQSQPTAAPLESKSRLLPSIGPSGRERFDDPGSMPRPIELTALRQQQPGQSGMVGQERVAPTQKPATTPPGSITRIQAEDRATMAGNSQMTPGARPEAADSLVKQAEDARRQQERDTARQQLVSNGMSYAGQERAVGITNPKPATSNTPQGSTKPGNTKPTSSSSGAATGLQRMDSVGSMPQRDEFNQAMGLPSSTQTGAKPQVGKPQSSTKPISQRVNDVLDATQKPAQAQSPADVPKYITTTERVPITRPGGQSPVKPSTQFTDGSIPLGETRHMYGRDSVAQAEAGRLAAEQMQFKVVQRTTLNPEWVEQQAPKPQKKTAQPRPVEAPKPQKQDPVEREPNLLERARMAVGLPAGGLGQGIGDGLRQGLGNMFGLTRSSGPKPPVGTVLGTAANGGQMIQGHNGVKNSTTQSSHHWLRMTGEASGPSNDGTAQSIAS</sequence>
<feature type="compositionally biased region" description="Basic and acidic residues" evidence="1">
    <location>
        <begin position="505"/>
        <end position="518"/>
    </location>
</feature>
<feature type="compositionally biased region" description="Polar residues" evidence="1">
    <location>
        <begin position="828"/>
        <end position="840"/>
    </location>
</feature>
<feature type="region of interest" description="Disordered" evidence="1">
    <location>
        <begin position="226"/>
        <end position="288"/>
    </location>
</feature>
<feature type="region of interest" description="Disordered" evidence="1">
    <location>
        <begin position="300"/>
        <end position="673"/>
    </location>
</feature>
<evidence type="ECO:0000313" key="3">
    <source>
        <dbReference type="Proteomes" id="UP000199074"/>
    </source>
</evidence>
<name>A0A1I7N9K0_9HYPH</name>
<feature type="region of interest" description="Disordered" evidence="1">
    <location>
        <begin position="803"/>
        <end position="840"/>
    </location>
</feature>
<dbReference type="AlphaFoldDB" id="A0A1I7N9K0"/>
<dbReference type="STRING" id="429728.SAMN05216456_1309"/>
<dbReference type="EMBL" id="FPCK01000001">
    <property type="protein sequence ID" value="SFV31339.1"/>
    <property type="molecule type" value="Genomic_DNA"/>
</dbReference>
<keyword evidence="3" id="KW-1185">Reference proteome</keyword>
<organism evidence="2 3">
    <name type="scientific">Devosia crocina</name>
    <dbReference type="NCBI Taxonomy" id="429728"/>
    <lineage>
        <taxon>Bacteria</taxon>
        <taxon>Pseudomonadati</taxon>
        <taxon>Pseudomonadota</taxon>
        <taxon>Alphaproteobacteria</taxon>
        <taxon>Hyphomicrobiales</taxon>
        <taxon>Devosiaceae</taxon>
        <taxon>Devosia</taxon>
    </lineage>
</organism>
<protein>
    <submittedName>
        <fullName evidence="2">Uncharacterized protein</fullName>
    </submittedName>
</protein>
<dbReference type="Proteomes" id="UP000199074">
    <property type="component" value="Unassembled WGS sequence"/>
</dbReference>